<comment type="similarity">
    <text evidence="1">Belongs to the TRIM/RBCC family.</text>
</comment>
<dbReference type="PANTHER" id="PTHR25462:SF291">
    <property type="entry name" value="E3 UBIQUITIN-PROTEIN LIGASE TRIM45"/>
    <property type="match status" value="1"/>
</dbReference>
<feature type="domain" description="B box-type" evidence="10">
    <location>
        <begin position="245"/>
        <end position="286"/>
    </location>
</feature>
<dbReference type="InterPro" id="IPR000315">
    <property type="entry name" value="Znf_B-box"/>
</dbReference>
<dbReference type="PROSITE" id="PS50119">
    <property type="entry name" value="ZF_BBOX"/>
    <property type="match status" value="1"/>
</dbReference>
<dbReference type="PROSITE" id="PS50194">
    <property type="entry name" value="FILAMIN_REPEAT"/>
    <property type="match status" value="1"/>
</dbReference>
<dbReference type="SMART" id="SM00557">
    <property type="entry name" value="IG_FLMN"/>
    <property type="match status" value="1"/>
</dbReference>
<evidence type="ECO:0000259" key="9">
    <source>
        <dbReference type="PROSITE" id="PS50089"/>
    </source>
</evidence>
<keyword evidence="5" id="KW-0862">Zinc</keyword>
<dbReference type="Gene3D" id="3.30.160.60">
    <property type="entry name" value="Classic Zinc Finger"/>
    <property type="match status" value="1"/>
</dbReference>
<dbReference type="SMART" id="SM00184">
    <property type="entry name" value="RING"/>
    <property type="match status" value="1"/>
</dbReference>
<dbReference type="Gene3D" id="4.10.830.40">
    <property type="match status" value="1"/>
</dbReference>
<evidence type="ECO:0000256" key="8">
    <source>
        <dbReference type="SAM" id="MobiDB-lite"/>
    </source>
</evidence>
<feature type="region of interest" description="Disordered" evidence="8">
    <location>
        <begin position="114"/>
        <end position="138"/>
    </location>
</feature>
<dbReference type="AlphaFoldDB" id="A0A6J2JE39"/>
<dbReference type="Proteomes" id="UP000504629">
    <property type="component" value="Unplaced"/>
</dbReference>
<dbReference type="SUPFAM" id="SSF57845">
    <property type="entry name" value="B-box zinc-binding domain"/>
    <property type="match status" value="1"/>
</dbReference>
<dbReference type="GO" id="GO:0005654">
    <property type="term" value="C:nucleoplasm"/>
    <property type="evidence" value="ECO:0007669"/>
    <property type="project" value="TreeGrafter"/>
</dbReference>
<evidence type="ECO:0000256" key="2">
    <source>
        <dbReference type="ARBA" id="ARBA00022723"/>
    </source>
</evidence>
<dbReference type="RefSeq" id="XP_028027751.1">
    <property type="nucleotide sequence ID" value="XM_028171950.1"/>
</dbReference>
<dbReference type="InterPro" id="IPR013783">
    <property type="entry name" value="Ig-like_fold"/>
</dbReference>
<gene>
    <name evidence="12" type="primary">LOC114241172</name>
</gene>
<evidence type="ECO:0000256" key="1">
    <source>
        <dbReference type="ARBA" id="ARBA00008518"/>
    </source>
</evidence>
<dbReference type="SUPFAM" id="SSF57850">
    <property type="entry name" value="RING/U-box"/>
    <property type="match status" value="1"/>
</dbReference>
<dbReference type="Pfam" id="PF13445">
    <property type="entry name" value="zf-RING_UBOX"/>
    <property type="match status" value="1"/>
</dbReference>
<evidence type="ECO:0000256" key="7">
    <source>
        <dbReference type="PROSITE-ProRule" id="PRU00087"/>
    </source>
</evidence>
<evidence type="ECO:0000313" key="11">
    <source>
        <dbReference type="Proteomes" id="UP000504629"/>
    </source>
</evidence>
<keyword evidence="2" id="KW-0479">Metal-binding</keyword>
<dbReference type="Gene3D" id="2.60.40.10">
    <property type="entry name" value="Immunoglobulins"/>
    <property type="match status" value="1"/>
</dbReference>
<protein>
    <submittedName>
        <fullName evidence="12">Tripartite motif-containing protein 45 isoform X1</fullName>
    </submittedName>
</protein>
<dbReference type="InterPro" id="IPR017868">
    <property type="entry name" value="Filamin/ABP280_repeat-like"/>
</dbReference>
<keyword evidence="11" id="KW-1185">Reference proteome</keyword>
<proteinExistence type="inferred from homology"/>
<feature type="repeat" description="Filamin" evidence="7">
    <location>
        <begin position="450"/>
        <end position="553"/>
    </location>
</feature>
<dbReference type="Gene3D" id="3.30.40.10">
    <property type="entry name" value="Zinc/RING finger domain, C3HC4 (zinc finger)"/>
    <property type="match status" value="1"/>
</dbReference>
<accession>A0A6J2JE39</accession>
<dbReference type="InterPro" id="IPR047153">
    <property type="entry name" value="TRIM45/56/19-like"/>
</dbReference>
<dbReference type="SUPFAM" id="SSF81296">
    <property type="entry name" value="E set domains"/>
    <property type="match status" value="1"/>
</dbReference>
<organism evidence="11 12">
    <name type="scientific">Bombyx mandarina</name>
    <name type="common">Wild silk moth</name>
    <name type="synonym">Wild silkworm</name>
    <dbReference type="NCBI Taxonomy" id="7092"/>
    <lineage>
        <taxon>Eukaryota</taxon>
        <taxon>Metazoa</taxon>
        <taxon>Ecdysozoa</taxon>
        <taxon>Arthropoda</taxon>
        <taxon>Hexapoda</taxon>
        <taxon>Insecta</taxon>
        <taxon>Pterygota</taxon>
        <taxon>Neoptera</taxon>
        <taxon>Endopterygota</taxon>
        <taxon>Lepidoptera</taxon>
        <taxon>Glossata</taxon>
        <taxon>Ditrysia</taxon>
        <taxon>Bombycoidea</taxon>
        <taxon>Bombycidae</taxon>
        <taxon>Bombycinae</taxon>
        <taxon>Bombyx</taxon>
    </lineage>
</organism>
<evidence type="ECO:0000313" key="12">
    <source>
        <dbReference type="RefSeq" id="XP_028027751.1"/>
    </source>
</evidence>
<dbReference type="GO" id="GO:0061630">
    <property type="term" value="F:ubiquitin protein ligase activity"/>
    <property type="evidence" value="ECO:0007669"/>
    <property type="project" value="TreeGrafter"/>
</dbReference>
<dbReference type="SMART" id="SM00336">
    <property type="entry name" value="BBOX"/>
    <property type="match status" value="2"/>
</dbReference>
<feature type="compositionally biased region" description="Polar residues" evidence="8">
    <location>
        <begin position="24"/>
        <end position="42"/>
    </location>
</feature>
<dbReference type="PANTHER" id="PTHR25462">
    <property type="entry name" value="BONUS, ISOFORM C-RELATED"/>
    <property type="match status" value="1"/>
</dbReference>
<reference evidence="12" key="1">
    <citation type="submission" date="2025-08" db="UniProtKB">
        <authorList>
            <consortium name="RefSeq"/>
        </authorList>
    </citation>
    <scope>IDENTIFICATION</scope>
    <source>
        <tissue evidence="12">Silk gland</tissue>
    </source>
</reference>
<feature type="domain" description="RING-type" evidence="9">
    <location>
        <begin position="64"/>
        <end position="99"/>
    </location>
</feature>
<dbReference type="InterPro" id="IPR017907">
    <property type="entry name" value="Znf_RING_CS"/>
</dbReference>
<feature type="region of interest" description="Disordered" evidence="8">
    <location>
        <begin position="21"/>
        <end position="42"/>
    </location>
</feature>
<dbReference type="GO" id="GO:0008270">
    <property type="term" value="F:zinc ion binding"/>
    <property type="evidence" value="ECO:0007669"/>
    <property type="project" value="UniProtKB-KW"/>
</dbReference>
<dbReference type="GeneID" id="114241172"/>
<dbReference type="KEGG" id="bman:114241172"/>
<dbReference type="InterPro" id="IPR001298">
    <property type="entry name" value="Filamin/ABP280_rpt"/>
</dbReference>
<name>A0A6J2JE39_BOMMA</name>
<dbReference type="Pfam" id="PF00643">
    <property type="entry name" value="zf-B_box"/>
    <property type="match status" value="1"/>
</dbReference>
<dbReference type="InterPro" id="IPR027370">
    <property type="entry name" value="Znf-RING_euk"/>
</dbReference>
<dbReference type="OrthoDB" id="264520at2759"/>
<evidence type="ECO:0000256" key="6">
    <source>
        <dbReference type="PROSITE-ProRule" id="PRU00024"/>
    </source>
</evidence>
<dbReference type="InterPro" id="IPR001841">
    <property type="entry name" value="Znf_RING"/>
</dbReference>
<keyword evidence="3" id="KW-0677">Repeat</keyword>
<evidence type="ECO:0000256" key="4">
    <source>
        <dbReference type="ARBA" id="ARBA00022771"/>
    </source>
</evidence>
<sequence>MEVDRILYIFGSFTRKKDKRKSLEPSSISAGNSPLRTRPASQSLSIAPRTSAYDKKDVMKEWICGICRKELVEPRLLGCLHSFCTSCLQGLHQEGACELWSEVDRESIQQDLAESGSGLGSAGSGYESDLRHSDSEGSWEHKNKKYGILTRKISGKSVQFVVCPTCGQESALPLGGIAALPLNYVLLRKMNSHENGVAVLCDLCDSDHKAVSRCGKCLISICSSCGDAHERQPTTARHVLEPLHPPVRYCSQHPKAELCIYCATCQQVVCRECCVVSHGGHALAAASRAAAERARVLRAACDRAAHVPGNVQRAARALHVHAAQVDAQASKVESEVEAWAAEYSRAVEAHGRALLRAAGRARCGFRRGVRRHEQRLDDRVRDAHEAVAFAQELLSGARDDELLSLSGPVLRRLERVTEVEGLGQAPQCDVRFAPLAPAAPHSTLYGRLLTQAPDPDKCVLDTEGLQDLMVNCQHETVLELRDSNDERIWCGGEQVSGYLRRRDSSARPAGAAVSDRADGRYTLAFTPAAPGAYLLAVTVANKPIKGSPFPCAARVGKTHNGQYHCCSFCSSGGKRDASCACGATMPGGYKGCGHGHTGWPGTRHWSCCGATQRHSVCTRRPTQSRLYQFSL</sequence>
<keyword evidence="4 6" id="KW-0863">Zinc-finger</keyword>
<dbReference type="Pfam" id="PF00630">
    <property type="entry name" value="Filamin"/>
    <property type="match status" value="1"/>
</dbReference>
<dbReference type="PROSITE" id="PS00518">
    <property type="entry name" value="ZF_RING_1"/>
    <property type="match status" value="1"/>
</dbReference>
<dbReference type="InterPro" id="IPR013083">
    <property type="entry name" value="Znf_RING/FYVE/PHD"/>
</dbReference>
<feature type="compositionally biased region" description="Basic and acidic residues" evidence="8">
    <location>
        <begin position="128"/>
        <end position="138"/>
    </location>
</feature>
<evidence type="ECO:0000259" key="10">
    <source>
        <dbReference type="PROSITE" id="PS50119"/>
    </source>
</evidence>
<dbReference type="PROSITE" id="PS50089">
    <property type="entry name" value="ZF_RING_2"/>
    <property type="match status" value="1"/>
</dbReference>
<evidence type="ECO:0000256" key="3">
    <source>
        <dbReference type="ARBA" id="ARBA00022737"/>
    </source>
</evidence>
<evidence type="ECO:0000256" key="5">
    <source>
        <dbReference type="ARBA" id="ARBA00022833"/>
    </source>
</evidence>
<dbReference type="InterPro" id="IPR014756">
    <property type="entry name" value="Ig_E-set"/>
</dbReference>